<dbReference type="Gene3D" id="3.40.50.720">
    <property type="entry name" value="NAD(P)-binding Rossmann-like Domain"/>
    <property type="match status" value="1"/>
</dbReference>
<organism evidence="2 3">
    <name type="scientific">Lentzea cavernae</name>
    <dbReference type="NCBI Taxonomy" id="2020703"/>
    <lineage>
        <taxon>Bacteria</taxon>
        <taxon>Bacillati</taxon>
        <taxon>Actinomycetota</taxon>
        <taxon>Actinomycetes</taxon>
        <taxon>Pseudonocardiales</taxon>
        <taxon>Pseudonocardiaceae</taxon>
        <taxon>Lentzea</taxon>
    </lineage>
</organism>
<protein>
    <submittedName>
        <fullName evidence="2">Nucleotide-diphosphate-sugar epimerase</fullName>
    </submittedName>
</protein>
<proteinExistence type="predicted"/>
<feature type="domain" description="NAD(P)-binding" evidence="1">
    <location>
        <begin position="6"/>
        <end position="169"/>
    </location>
</feature>
<dbReference type="Proteomes" id="UP000605568">
    <property type="component" value="Unassembled WGS sequence"/>
</dbReference>
<gene>
    <name evidence="2" type="ORF">GCM10017774_55890</name>
</gene>
<dbReference type="InterPro" id="IPR036291">
    <property type="entry name" value="NAD(P)-bd_dom_sf"/>
</dbReference>
<reference evidence="3" key="1">
    <citation type="journal article" date="2019" name="Int. J. Syst. Evol. Microbiol.">
        <title>The Global Catalogue of Microorganisms (GCM) 10K type strain sequencing project: providing services to taxonomists for standard genome sequencing and annotation.</title>
        <authorList>
            <consortium name="The Broad Institute Genomics Platform"/>
            <consortium name="The Broad Institute Genome Sequencing Center for Infectious Disease"/>
            <person name="Wu L."/>
            <person name="Ma J."/>
        </authorList>
    </citation>
    <scope>NUCLEOTIDE SEQUENCE [LARGE SCALE GENOMIC DNA]</scope>
    <source>
        <strain evidence="3">CGMCC 4.7367</strain>
    </source>
</reference>
<accession>A0ABQ3ML56</accession>
<sequence>MILITGATGTVGSHLVRQLTARGEAVRALSRKPGEGLVRADFDDPASLAAAVAGVRAVFLLTAPVTPTPAHDLAMLEAARSAGVTAVVKLSAIGTGQTFEGRTVGAWHQEAERAVKASGLAWTVLRPSSFASNVLRLPRPMPNTTGTAAQGVVDPGDVAAVAAEVLTSPGHAGRTYTLTGPELLSVPEQAAIMESVLGTPVPTADVPLDAAREQMLRSGAPPAAVDAAVTGMAWARAGHNAVVTGDVPRLLGRPATDFATWVRASPLNSANRISG</sequence>
<comment type="caution">
    <text evidence="2">The sequence shown here is derived from an EMBL/GenBank/DDBJ whole genome shotgun (WGS) entry which is preliminary data.</text>
</comment>
<dbReference type="InterPro" id="IPR016040">
    <property type="entry name" value="NAD(P)-bd_dom"/>
</dbReference>
<dbReference type="RefSeq" id="WP_191302293.1">
    <property type="nucleotide sequence ID" value="NZ_BNAR01000009.1"/>
</dbReference>
<dbReference type="SUPFAM" id="SSF51735">
    <property type="entry name" value="NAD(P)-binding Rossmann-fold domains"/>
    <property type="match status" value="1"/>
</dbReference>
<evidence type="ECO:0000259" key="1">
    <source>
        <dbReference type="Pfam" id="PF13460"/>
    </source>
</evidence>
<name>A0ABQ3ML56_9PSEU</name>
<keyword evidence="3" id="KW-1185">Reference proteome</keyword>
<dbReference type="Gene3D" id="3.90.25.10">
    <property type="entry name" value="UDP-galactose 4-epimerase, domain 1"/>
    <property type="match status" value="1"/>
</dbReference>
<dbReference type="InterPro" id="IPR051604">
    <property type="entry name" value="Ergot_Alk_Oxidoreductase"/>
</dbReference>
<dbReference type="Pfam" id="PF13460">
    <property type="entry name" value="NAD_binding_10"/>
    <property type="match status" value="1"/>
</dbReference>
<evidence type="ECO:0000313" key="3">
    <source>
        <dbReference type="Proteomes" id="UP000605568"/>
    </source>
</evidence>
<evidence type="ECO:0000313" key="2">
    <source>
        <dbReference type="EMBL" id="GHH49084.1"/>
    </source>
</evidence>
<dbReference type="PANTHER" id="PTHR43162:SF1">
    <property type="entry name" value="PRESTALK A DIFFERENTIATION PROTEIN A"/>
    <property type="match status" value="1"/>
</dbReference>
<dbReference type="PANTHER" id="PTHR43162">
    <property type="match status" value="1"/>
</dbReference>
<dbReference type="EMBL" id="BNAR01000009">
    <property type="protein sequence ID" value="GHH49084.1"/>
    <property type="molecule type" value="Genomic_DNA"/>
</dbReference>